<evidence type="ECO:0000256" key="3">
    <source>
        <dbReference type="ARBA" id="ARBA00022448"/>
    </source>
</evidence>
<evidence type="ECO:0000256" key="10">
    <source>
        <dbReference type="SAM" id="MobiDB-lite"/>
    </source>
</evidence>
<dbReference type="PRINTS" id="PR01374">
    <property type="entry name" value="TONBPROTEIN"/>
</dbReference>
<organism evidence="13 14">
    <name type="scientific">Pseudobacteriovorax antillogorgiicola</name>
    <dbReference type="NCBI Taxonomy" id="1513793"/>
    <lineage>
        <taxon>Bacteria</taxon>
        <taxon>Pseudomonadati</taxon>
        <taxon>Bdellovibrionota</taxon>
        <taxon>Oligoflexia</taxon>
        <taxon>Oligoflexales</taxon>
        <taxon>Pseudobacteriovoracaceae</taxon>
        <taxon>Pseudobacteriovorax</taxon>
    </lineage>
</organism>
<evidence type="ECO:0000256" key="7">
    <source>
        <dbReference type="ARBA" id="ARBA00022927"/>
    </source>
</evidence>
<evidence type="ECO:0000256" key="6">
    <source>
        <dbReference type="ARBA" id="ARBA00022692"/>
    </source>
</evidence>
<reference evidence="14" key="1">
    <citation type="submission" date="2017-04" db="EMBL/GenBank/DDBJ databases">
        <authorList>
            <person name="Varghese N."/>
            <person name="Submissions S."/>
        </authorList>
    </citation>
    <scope>NUCLEOTIDE SEQUENCE [LARGE SCALE GENOMIC DNA]</scope>
    <source>
        <strain evidence="14">RKEM611</strain>
    </source>
</reference>
<keyword evidence="8 11" id="KW-1133">Transmembrane helix</keyword>
<name>A0A1Y6CBD9_9BACT</name>
<evidence type="ECO:0000313" key="14">
    <source>
        <dbReference type="Proteomes" id="UP000192907"/>
    </source>
</evidence>
<dbReference type="GO" id="GO:0015031">
    <property type="term" value="P:protein transport"/>
    <property type="evidence" value="ECO:0007669"/>
    <property type="project" value="UniProtKB-KW"/>
</dbReference>
<comment type="subcellular location">
    <subcellularLocation>
        <location evidence="1">Cell inner membrane</location>
        <topology evidence="1">Single-pass membrane protein</topology>
        <orientation evidence="1">Periplasmic side</orientation>
    </subcellularLocation>
</comment>
<keyword evidence="5" id="KW-0997">Cell inner membrane</keyword>
<dbReference type="GO" id="GO:0030288">
    <property type="term" value="C:outer membrane-bounded periplasmic space"/>
    <property type="evidence" value="ECO:0007669"/>
    <property type="project" value="InterPro"/>
</dbReference>
<evidence type="ECO:0000259" key="12">
    <source>
        <dbReference type="PROSITE" id="PS52015"/>
    </source>
</evidence>
<dbReference type="PANTHER" id="PTHR33446:SF2">
    <property type="entry name" value="PROTEIN TONB"/>
    <property type="match status" value="1"/>
</dbReference>
<dbReference type="InterPro" id="IPR006260">
    <property type="entry name" value="TonB/TolA_C"/>
</dbReference>
<dbReference type="AlphaFoldDB" id="A0A1Y6CBD9"/>
<keyword evidence="6 11" id="KW-0812">Transmembrane</keyword>
<sequence>MLASQLRRRQGHNMSQRTTFSKKLVAGCFFVLGPLFVVFAILSLNRLLVELDLAPKTESTHFAVNKTPKKTSQNEVKPKPKPKPRKRPDNINPNLDSILAGSSFGLESYEWLDGDALGGDLLDDIKNAAMTADTVEQPPVVTKTASLEYPEFARKKGIKGYVTINLLVTAAGQVEKTQVIESVPDGIFDQVALAAVKQWNFQPGMNKGRRVAVWVEQTIKFSLN</sequence>
<dbReference type="EMBL" id="FWZT01000017">
    <property type="protein sequence ID" value="SMF54577.1"/>
    <property type="molecule type" value="Genomic_DNA"/>
</dbReference>
<dbReference type="STRING" id="1513793.SAMN06296036_11720"/>
<evidence type="ECO:0000256" key="5">
    <source>
        <dbReference type="ARBA" id="ARBA00022519"/>
    </source>
</evidence>
<dbReference type="GO" id="GO:0031992">
    <property type="term" value="F:energy transducer activity"/>
    <property type="evidence" value="ECO:0007669"/>
    <property type="project" value="InterPro"/>
</dbReference>
<keyword evidence="3" id="KW-0813">Transport</keyword>
<evidence type="ECO:0000256" key="4">
    <source>
        <dbReference type="ARBA" id="ARBA00022475"/>
    </source>
</evidence>
<dbReference type="PROSITE" id="PS52015">
    <property type="entry name" value="TONB_CTD"/>
    <property type="match status" value="1"/>
</dbReference>
<evidence type="ECO:0000256" key="11">
    <source>
        <dbReference type="SAM" id="Phobius"/>
    </source>
</evidence>
<accession>A0A1Y6CBD9</accession>
<comment type="similarity">
    <text evidence="2">Belongs to the TonB family.</text>
</comment>
<dbReference type="Proteomes" id="UP000192907">
    <property type="component" value="Unassembled WGS sequence"/>
</dbReference>
<dbReference type="GO" id="GO:0098797">
    <property type="term" value="C:plasma membrane protein complex"/>
    <property type="evidence" value="ECO:0007669"/>
    <property type="project" value="TreeGrafter"/>
</dbReference>
<dbReference type="SUPFAM" id="SSF74653">
    <property type="entry name" value="TolA/TonB C-terminal domain"/>
    <property type="match status" value="1"/>
</dbReference>
<gene>
    <name evidence="13" type="ORF">SAMN06296036_11720</name>
</gene>
<dbReference type="OrthoDB" id="1628901at2"/>
<evidence type="ECO:0000256" key="2">
    <source>
        <dbReference type="ARBA" id="ARBA00006555"/>
    </source>
</evidence>
<dbReference type="NCBIfam" id="TIGR01352">
    <property type="entry name" value="tonB_Cterm"/>
    <property type="match status" value="1"/>
</dbReference>
<dbReference type="InterPro" id="IPR037682">
    <property type="entry name" value="TonB_C"/>
</dbReference>
<dbReference type="GO" id="GO:0055085">
    <property type="term" value="P:transmembrane transport"/>
    <property type="evidence" value="ECO:0007669"/>
    <property type="project" value="InterPro"/>
</dbReference>
<keyword evidence="14" id="KW-1185">Reference proteome</keyword>
<feature type="domain" description="TonB C-terminal" evidence="12">
    <location>
        <begin position="134"/>
        <end position="224"/>
    </location>
</feature>
<evidence type="ECO:0000256" key="8">
    <source>
        <dbReference type="ARBA" id="ARBA00022989"/>
    </source>
</evidence>
<dbReference type="InterPro" id="IPR003538">
    <property type="entry name" value="TonB"/>
</dbReference>
<keyword evidence="7" id="KW-0653">Protein transport</keyword>
<evidence type="ECO:0000256" key="1">
    <source>
        <dbReference type="ARBA" id="ARBA00004383"/>
    </source>
</evidence>
<dbReference type="Pfam" id="PF03544">
    <property type="entry name" value="TonB_C"/>
    <property type="match status" value="1"/>
</dbReference>
<dbReference type="PANTHER" id="PTHR33446">
    <property type="entry name" value="PROTEIN TONB-RELATED"/>
    <property type="match status" value="1"/>
</dbReference>
<keyword evidence="4" id="KW-1003">Cell membrane</keyword>
<proteinExistence type="inferred from homology"/>
<keyword evidence="9 11" id="KW-0472">Membrane</keyword>
<dbReference type="Gene3D" id="3.30.1150.10">
    <property type="match status" value="1"/>
</dbReference>
<evidence type="ECO:0000313" key="13">
    <source>
        <dbReference type="EMBL" id="SMF54577.1"/>
    </source>
</evidence>
<dbReference type="InterPro" id="IPR051045">
    <property type="entry name" value="TonB-dependent_transducer"/>
</dbReference>
<evidence type="ECO:0000256" key="9">
    <source>
        <dbReference type="ARBA" id="ARBA00023136"/>
    </source>
</evidence>
<feature type="transmembrane region" description="Helical" evidence="11">
    <location>
        <begin position="24"/>
        <end position="44"/>
    </location>
</feature>
<dbReference type="GO" id="GO:0015891">
    <property type="term" value="P:siderophore transport"/>
    <property type="evidence" value="ECO:0007669"/>
    <property type="project" value="InterPro"/>
</dbReference>
<protein>
    <submittedName>
        <fullName evidence="13">Protein TonB</fullName>
    </submittedName>
</protein>
<feature type="region of interest" description="Disordered" evidence="10">
    <location>
        <begin position="62"/>
        <end position="93"/>
    </location>
</feature>